<comment type="caution">
    <text evidence="2">The sequence shown here is derived from an EMBL/GenBank/DDBJ whole genome shotgun (WGS) entry which is preliminary data.</text>
</comment>
<evidence type="ECO:0000256" key="1">
    <source>
        <dbReference type="SAM" id="SignalP"/>
    </source>
</evidence>
<sequence length="178" mass="17933">MNRKALAVLSSLLALTAPVACSSQSKATPAADATPAANEKAALRGGSDTAKVAAPVTVNADVNGDKARVTLRFDAPATDVQVNISGADGLKVKGATTPVNGASFTQAAVSTFDVEFTPGAGRSLLVVAVDGTFRGSHLSKVTTFAVGTPTTEQLKSSGDTVTGSDGERVKIMPMDGQQ</sequence>
<dbReference type="Proteomes" id="UP000518300">
    <property type="component" value="Unassembled WGS sequence"/>
</dbReference>
<proteinExistence type="predicted"/>
<accession>A0A848LZ01</accession>
<feature type="chain" id="PRO_5032935248" description="Lipoprotein" evidence="1">
    <location>
        <begin position="28"/>
        <end position="178"/>
    </location>
</feature>
<dbReference type="AlphaFoldDB" id="A0A848LZ01"/>
<gene>
    <name evidence="2" type="ORF">HG543_49435</name>
</gene>
<reference evidence="2 3" key="1">
    <citation type="submission" date="2020-04" db="EMBL/GenBank/DDBJ databases">
        <title>Draft genome of Pyxidicoccus fallax type strain.</title>
        <authorList>
            <person name="Whitworth D.E."/>
        </authorList>
    </citation>
    <scope>NUCLEOTIDE SEQUENCE [LARGE SCALE GENOMIC DNA]</scope>
    <source>
        <strain evidence="2 3">DSM 14698</strain>
    </source>
</reference>
<evidence type="ECO:0000313" key="2">
    <source>
        <dbReference type="EMBL" id="NMO22830.1"/>
    </source>
</evidence>
<evidence type="ECO:0000313" key="3">
    <source>
        <dbReference type="Proteomes" id="UP000518300"/>
    </source>
</evidence>
<dbReference type="RefSeq" id="WP_169351954.1">
    <property type="nucleotide sequence ID" value="NZ_JABBJJ010000481.1"/>
</dbReference>
<feature type="signal peptide" evidence="1">
    <location>
        <begin position="1"/>
        <end position="27"/>
    </location>
</feature>
<evidence type="ECO:0008006" key="4">
    <source>
        <dbReference type="Google" id="ProtNLM"/>
    </source>
</evidence>
<name>A0A848LZ01_9BACT</name>
<keyword evidence="1" id="KW-0732">Signal</keyword>
<organism evidence="2 3">
    <name type="scientific">Pyxidicoccus fallax</name>
    <dbReference type="NCBI Taxonomy" id="394095"/>
    <lineage>
        <taxon>Bacteria</taxon>
        <taxon>Pseudomonadati</taxon>
        <taxon>Myxococcota</taxon>
        <taxon>Myxococcia</taxon>
        <taxon>Myxococcales</taxon>
        <taxon>Cystobacterineae</taxon>
        <taxon>Myxococcaceae</taxon>
        <taxon>Pyxidicoccus</taxon>
    </lineage>
</organism>
<keyword evidence="3" id="KW-1185">Reference proteome</keyword>
<dbReference type="EMBL" id="JABBJJ010000481">
    <property type="protein sequence ID" value="NMO22830.1"/>
    <property type="molecule type" value="Genomic_DNA"/>
</dbReference>
<protein>
    <recommendedName>
        <fullName evidence="4">Lipoprotein</fullName>
    </recommendedName>
</protein>